<dbReference type="Gene3D" id="2.40.110.10">
    <property type="entry name" value="Butyryl-CoA Dehydrogenase, subunit A, domain 2"/>
    <property type="match status" value="1"/>
</dbReference>
<evidence type="ECO:0000256" key="3">
    <source>
        <dbReference type="ARBA" id="ARBA00022630"/>
    </source>
</evidence>
<keyword evidence="5 6" id="KW-0560">Oxidoreductase</keyword>
<dbReference type="InterPro" id="IPR013786">
    <property type="entry name" value="AcylCoA_DH/ox_N"/>
</dbReference>
<evidence type="ECO:0000259" key="8">
    <source>
        <dbReference type="Pfam" id="PF00441"/>
    </source>
</evidence>
<dbReference type="InterPro" id="IPR046373">
    <property type="entry name" value="Acyl-CoA_Oxase/DH_mid-dom_sf"/>
</dbReference>
<dbReference type="AlphaFoldDB" id="A0A8J3N4H2"/>
<dbReference type="Gene3D" id="1.20.140.10">
    <property type="entry name" value="Butyryl-CoA Dehydrogenase, subunit A, domain 3"/>
    <property type="match status" value="1"/>
</dbReference>
<evidence type="ECO:0000313" key="11">
    <source>
        <dbReference type="EMBL" id="GHO95335.1"/>
    </source>
</evidence>
<dbReference type="Pfam" id="PF00441">
    <property type="entry name" value="Acyl-CoA_dh_1"/>
    <property type="match status" value="1"/>
</dbReference>
<dbReference type="PANTHER" id="PTHR43884:SF25">
    <property type="entry name" value="ACYL-COA DEHYDROGENASE YDBM-RELATED"/>
    <property type="match status" value="1"/>
</dbReference>
<comment type="caution">
    <text evidence="11">The sequence shown here is derived from an EMBL/GenBank/DDBJ whole genome shotgun (WGS) entry which is preliminary data.</text>
</comment>
<dbReference type="SUPFAM" id="SSF47203">
    <property type="entry name" value="Acyl-CoA dehydrogenase C-terminal domain-like"/>
    <property type="match status" value="1"/>
</dbReference>
<proteinExistence type="inferred from homology"/>
<dbReference type="Pfam" id="PF02770">
    <property type="entry name" value="Acyl-CoA_dh_M"/>
    <property type="match status" value="1"/>
</dbReference>
<dbReference type="InterPro" id="IPR036250">
    <property type="entry name" value="AcylCo_DH-like_C"/>
</dbReference>
<comment type="similarity">
    <text evidence="2 6">Belongs to the acyl-CoA dehydrogenase family.</text>
</comment>
<sequence length="397" mass="42941">MSFLAYPATEQQKKLCTIAGELADIFAKRAAEGDWEGKFPLENFDDLRRAGYLTLTVPRELGGWGASLLDVVLAQFRLAQGDASTALAVSMHFTNVMRLIEELPLDDEALQLICHAVVEKGALLNLAASEPATGSPSRGGRPTTTARRQPDGSWVINGRKTFTTGSYALHFIIVSCAIEDDAGDAGLPPLTSDRGNFLLTHDTSGLRIENTWNSLGMRGSGSNDLILENVHVGPEAHLNARMSQDPGVQGRLAAWGFPTTAVYLGIAQAARDEAIRFARRRRPNSLNQPISSIPHIQDKVAKMDLALIQSKAVFFGVAEQFSTDATKVTNGDLAAAKYVVTNHAVEIVDLAMRLVGGASLSLNFPLQRYYRDVRAGLHHPPMDDSTLALLAKRALEG</sequence>
<dbReference type="Gene3D" id="1.10.540.10">
    <property type="entry name" value="Acyl-CoA dehydrogenase/oxidase, N-terminal domain"/>
    <property type="match status" value="1"/>
</dbReference>
<feature type="compositionally biased region" description="Polar residues" evidence="7">
    <location>
        <begin position="132"/>
        <end position="147"/>
    </location>
</feature>
<dbReference type="GO" id="GO:0050660">
    <property type="term" value="F:flavin adenine dinucleotide binding"/>
    <property type="evidence" value="ECO:0007669"/>
    <property type="project" value="InterPro"/>
</dbReference>
<gene>
    <name evidence="11" type="primary">ydbM</name>
    <name evidence="11" type="ORF">KSF_053830</name>
</gene>
<reference evidence="11" key="1">
    <citation type="submission" date="2020-10" db="EMBL/GenBank/DDBJ databases">
        <title>Taxonomic study of unclassified bacteria belonging to the class Ktedonobacteria.</title>
        <authorList>
            <person name="Yabe S."/>
            <person name="Wang C.M."/>
            <person name="Zheng Y."/>
            <person name="Sakai Y."/>
            <person name="Cavaletti L."/>
            <person name="Monciardini P."/>
            <person name="Donadio S."/>
        </authorList>
    </citation>
    <scope>NUCLEOTIDE SEQUENCE</scope>
    <source>
        <strain evidence="11">ID150040</strain>
    </source>
</reference>
<dbReference type="PIRSF" id="PIRSF016578">
    <property type="entry name" value="HsaA"/>
    <property type="match status" value="1"/>
</dbReference>
<dbReference type="InterPro" id="IPR006091">
    <property type="entry name" value="Acyl-CoA_Oxase/DH_mid-dom"/>
</dbReference>
<dbReference type="GO" id="GO:0003995">
    <property type="term" value="F:acyl-CoA dehydrogenase activity"/>
    <property type="evidence" value="ECO:0007669"/>
    <property type="project" value="TreeGrafter"/>
</dbReference>
<dbReference type="CDD" id="cd00567">
    <property type="entry name" value="ACAD"/>
    <property type="match status" value="1"/>
</dbReference>
<accession>A0A8J3N4H2</accession>
<evidence type="ECO:0000256" key="1">
    <source>
        <dbReference type="ARBA" id="ARBA00001974"/>
    </source>
</evidence>
<evidence type="ECO:0000256" key="5">
    <source>
        <dbReference type="ARBA" id="ARBA00023002"/>
    </source>
</evidence>
<organism evidence="11 12">
    <name type="scientific">Reticulibacter mediterranei</name>
    <dbReference type="NCBI Taxonomy" id="2778369"/>
    <lineage>
        <taxon>Bacteria</taxon>
        <taxon>Bacillati</taxon>
        <taxon>Chloroflexota</taxon>
        <taxon>Ktedonobacteria</taxon>
        <taxon>Ktedonobacterales</taxon>
        <taxon>Reticulibacteraceae</taxon>
        <taxon>Reticulibacter</taxon>
    </lineage>
</organism>
<evidence type="ECO:0000256" key="4">
    <source>
        <dbReference type="ARBA" id="ARBA00022827"/>
    </source>
</evidence>
<comment type="cofactor">
    <cofactor evidence="1 6">
        <name>FAD</name>
        <dbReference type="ChEBI" id="CHEBI:57692"/>
    </cofactor>
</comment>
<dbReference type="PANTHER" id="PTHR43884">
    <property type="entry name" value="ACYL-COA DEHYDROGENASE"/>
    <property type="match status" value="1"/>
</dbReference>
<keyword evidence="3 6" id="KW-0285">Flavoprotein</keyword>
<evidence type="ECO:0000259" key="10">
    <source>
        <dbReference type="Pfam" id="PF02771"/>
    </source>
</evidence>
<dbReference type="Pfam" id="PF02771">
    <property type="entry name" value="Acyl-CoA_dh_N"/>
    <property type="match status" value="1"/>
</dbReference>
<keyword evidence="12" id="KW-1185">Reference proteome</keyword>
<evidence type="ECO:0000256" key="2">
    <source>
        <dbReference type="ARBA" id="ARBA00009347"/>
    </source>
</evidence>
<dbReference type="InterPro" id="IPR037069">
    <property type="entry name" value="AcylCoA_DH/ox_N_sf"/>
</dbReference>
<feature type="region of interest" description="Disordered" evidence="7">
    <location>
        <begin position="129"/>
        <end position="153"/>
    </location>
</feature>
<evidence type="ECO:0000256" key="7">
    <source>
        <dbReference type="SAM" id="MobiDB-lite"/>
    </source>
</evidence>
<evidence type="ECO:0000259" key="9">
    <source>
        <dbReference type="Pfam" id="PF02770"/>
    </source>
</evidence>
<feature type="domain" description="Acyl-CoA oxidase/dehydrogenase middle" evidence="9">
    <location>
        <begin position="126"/>
        <end position="230"/>
    </location>
</feature>
<name>A0A8J3N4H2_9CHLR</name>
<dbReference type="RefSeq" id="WP_220206020.1">
    <property type="nucleotide sequence ID" value="NZ_BNJK01000001.1"/>
</dbReference>
<evidence type="ECO:0000313" key="12">
    <source>
        <dbReference type="Proteomes" id="UP000597444"/>
    </source>
</evidence>
<feature type="domain" description="Acyl-CoA dehydrogenase/oxidase N-terminal" evidence="10">
    <location>
        <begin position="12"/>
        <end position="101"/>
    </location>
</feature>
<dbReference type="EMBL" id="BNJK01000001">
    <property type="protein sequence ID" value="GHO95335.1"/>
    <property type="molecule type" value="Genomic_DNA"/>
</dbReference>
<dbReference type="InterPro" id="IPR009075">
    <property type="entry name" value="AcylCo_DH/oxidase_C"/>
</dbReference>
<evidence type="ECO:0000256" key="6">
    <source>
        <dbReference type="RuleBase" id="RU362125"/>
    </source>
</evidence>
<feature type="domain" description="Acyl-CoA dehydrogenase/oxidase C-terminal" evidence="8">
    <location>
        <begin position="260"/>
        <end position="375"/>
    </location>
</feature>
<protein>
    <submittedName>
        <fullName evidence="11">Putative acyl-CoA dehydrogenase YdbM</fullName>
    </submittedName>
</protein>
<dbReference type="InterPro" id="IPR009100">
    <property type="entry name" value="AcylCoA_DH/oxidase_NM_dom_sf"/>
</dbReference>
<dbReference type="SUPFAM" id="SSF56645">
    <property type="entry name" value="Acyl-CoA dehydrogenase NM domain-like"/>
    <property type="match status" value="1"/>
</dbReference>
<keyword evidence="4 6" id="KW-0274">FAD</keyword>
<dbReference type="Proteomes" id="UP000597444">
    <property type="component" value="Unassembled WGS sequence"/>
</dbReference>